<proteinExistence type="predicted"/>
<dbReference type="EMBL" id="JASBWR010000157">
    <property type="protein sequence ID" value="KAJ9091006.1"/>
    <property type="molecule type" value="Genomic_DNA"/>
</dbReference>
<dbReference type="Proteomes" id="UP001241377">
    <property type="component" value="Unassembled WGS sequence"/>
</dbReference>
<reference evidence="1" key="1">
    <citation type="submission" date="2023-04" db="EMBL/GenBank/DDBJ databases">
        <title>Draft Genome sequencing of Naganishia species isolated from polar environments using Oxford Nanopore Technology.</title>
        <authorList>
            <person name="Leo P."/>
            <person name="Venkateswaran K."/>
        </authorList>
    </citation>
    <scope>NUCLEOTIDE SEQUENCE</scope>
    <source>
        <strain evidence="1">MNA-CCFEE 5261</strain>
    </source>
</reference>
<comment type="caution">
    <text evidence="1">The sequence shown here is derived from an EMBL/GenBank/DDBJ whole genome shotgun (WGS) entry which is preliminary data.</text>
</comment>
<accession>A0ACC2UWL1</accession>
<evidence type="ECO:0000313" key="2">
    <source>
        <dbReference type="Proteomes" id="UP001241377"/>
    </source>
</evidence>
<sequence>MATLHNSLDRLAITGLHDIEEAIWSPKWGMKGKIDASVQATIEQPPDRKRNNVNGTMREQVNVGGGWRGRSGPMPFEIKTGRAVGVMEHRAQTMLYTLLMEERYRTRIKSGLLYYTQTDSVLEVPAATGEIRSLLMARNELAGYAARKRVRQERDKLERGSQASQVRSTPNCSKLSVSVRPITARPAVVGAGELEEADNDDDDEFNHMDDILPDLEGALDSSAETARAQLQPTGISLTRDMEELSILPPTIDNERECARCYASDACMLYRRAVDGVQPHLDDPISNLFGRKTGHLTPEDLSFFTHWEELVSIEEQDMMRFKNQLWTMTAAQREKSGRCFANMKIVKHENEDGVVLTKIHRHIYTFVRATGKDNAQGSDKSSTSFLNGHIGKNDPVSLSIEPEFLAIGRGFVLDLTPTEVTIGTNLEINIGALLDRSGRDRSMPIVWRIDKDEMLAGTGKMRNNLAQLFFAEDSGGDSRRRDLIVHLQPPRFEQVHAPNEDEIPEHLNPDQKLAMKKVLTAKDYALILGMPGTGKTTTIAEIILALVKKGKSVLLTSYTHSAVDTILMKLVNSDHRILRLGNSDKVHPDVRHLALDALGPVDSLSQLEDRLMGPQIVATTCLSIDHPLLARRKFDYCIVDEASQITLPSCIGPLRFADSFVLVGDHFQLPPIVKNAEARRGGLDVSLFKLLCDHHPEAVVDLSYQYRMNADVMALSNSLIYNNRLKCGSEMIAKQTLDIPERQGAHNCRQSCWLSQTIMPDVKTVFLNTDKMPAKEARAGDLVYNQVEANLILQLTSELVACGVKEEQIGVITPYRQQIKMLSAMLEDMKDIEIMTSDKSQGRDKDCIIISMVRSNDLGSIGDLLRDWRRINVSFTRAKKKLIIIGSKSTLSADDRLLSDFFALVKERDWIADLPQDALSMHSDAFKTPVNTLSECKWHSPVHHTTSELEANMDA</sequence>
<evidence type="ECO:0000313" key="1">
    <source>
        <dbReference type="EMBL" id="KAJ9091006.1"/>
    </source>
</evidence>
<name>A0ACC2UWL1_9TREE</name>
<gene>
    <name evidence="1" type="ORF">QFC19_009302</name>
</gene>
<organism evidence="1 2">
    <name type="scientific">Naganishia cerealis</name>
    <dbReference type="NCBI Taxonomy" id="610337"/>
    <lineage>
        <taxon>Eukaryota</taxon>
        <taxon>Fungi</taxon>
        <taxon>Dikarya</taxon>
        <taxon>Basidiomycota</taxon>
        <taxon>Agaricomycotina</taxon>
        <taxon>Tremellomycetes</taxon>
        <taxon>Filobasidiales</taxon>
        <taxon>Filobasidiaceae</taxon>
        <taxon>Naganishia</taxon>
    </lineage>
</organism>
<keyword evidence="2" id="KW-1185">Reference proteome</keyword>
<protein>
    <submittedName>
        <fullName evidence="1">Uncharacterized protein</fullName>
    </submittedName>
</protein>